<dbReference type="InterPro" id="IPR004020">
    <property type="entry name" value="DAPIN"/>
</dbReference>
<dbReference type="PANTHER" id="PTHR46985:SF2">
    <property type="entry name" value="APOPTOSIS-ASSOCIATED SPECK-LIKE PROTEIN CONTAINING A CARD"/>
    <property type="match status" value="1"/>
</dbReference>
<evidence type="ECO:0000256" key="5">
    <source>
        <dbReference type="ARBA" id="ARBA00023198"/>
    </source>
</evidence>
<dbReference type="CDD" id="cd08330">
    <property type="entry name" value="CARD_ASC_NALP1"/>
    <property type="match status" value="1"/>
</dbReference>
<keyword evidence="5" id="KW-0395">Inflammatory response</keyword>
<evidence type="ECO:0000256" key="2">
    <source>
        <dbReference type="ARBA" id="ARBA00022490"/>
    </source>
</evidence>
<sequence>MEQAERELLETLEMLGEGELQRFKDKLSEIQPKKRYQHLPSESLRNANPTALTDLLLLFYGTDYGAEVAAEVLRAIDQGALETGPQSQLPFILMKCLSAGGHFVDRHQEKLIQRVSEVDRVLKLLRGHTLTPEQYQSISTGRSNVEKMQKLYELVPSWQRDQKDWLYRYLLYLALTETNRDLVEELEGK</sequence>
<dbReference type="Proteomes" id="UP000694404">
    <property type="component" value="Unplaced"/>
</dbReference>
<keyword evidence="3" id="KW-0399">Innate immunity</keyword>
<keyword evidence="6" id="KW-1271">Inflammasome</keyword>
<reference evidence="8" key="1">
    <citation type="submission" date="2025-08" db="UniProtKB">
        <authorList>
            <consortium name="Ensembl"/>
        </authorList>
    </citation>
    <scope>IDENTIFICATION</scope>
</reference>
<dbReference type="Ensembl" id="ENSCABT00000015083.1">
    <property type="protein sequence ID" value="ENSCABP00000013753.1"/>
    <property type="gene ID" value="ENSCABG00000010282.1"/>
</dbReference>
<dbReference type="PANTHER" id="PTHR46985">
    <property type="entry name" value="NACHT, LRR AND PYD DOMAINS-CONTAINING PROTEIN 1"/>
    <property type="match status" value="1"/>
</dbReference>
<name>A0A8C0GST7_CHEAB</name>
<dbReference type="AlphaFoldDB" id="A0A8C0GST7"/>
<dbReference type="CDD" id="cd08321">
    <property type="entry name" value="Pyrin_ASC-like"/>
    <property type="match status" value="1"/>
</dbReference>
<dbReference type="InterPro" id="IPR011029">
    <property type="entry name" value="DEATH-like_dom_sf"/>
</dbReference>
<dbReference type="InterPro" id="IPR051249">
    <property type="entry name" value="NLRP_Inflammasome"/>
</dbReference>
<comment type="subcellular location">
    <subcellularLocation>
        <location evidence="1">Inflammasome</location>
    </subcellularLocation>
</comment>
<dbReference type="InterPro" id="IPR001315">
    <property type="entry name" value="CARD"/>
</dbReference>
<dbReference type="GO" id="GO:0061702">
    <property type="term" value="C:canonical inflammasome complex"/>
    <property type="evidence" value="ECO:0007669"/>
    <property type="project" value="UniProtKB-SubCell"/>
</dbReference>
<dbReference type="Pfam" id="PF02758">
    <property type="entry name" value="PYRIN"/>
    <property type="match status" value="1"/>
</dbReference>
<dbReference type="SMART" id="SM01289">
    <property type="entry name" value="PYRIN"/>
    <property type="match status" value="1"/>
</dbReference>
<keyword evidence="9" id="KW-1185">Reference proteome</keyword>
<keyword evidence="4" id="KW-0391">Immunity</keyword>
<dbReference type="GO" id="GO:0006954">
    <property type="term" value="P:inflammatory response"/>
    <property type="evidence" value="ECO:0007669"/>
    <property type="project" value="UniProtKB-KW"/>
</dbReference>
<keyword evidence="2" id="KW-0963">Cytoplasm</keyword>
<dbReference type="GeneTree" id="ENSGT00940000161873"/>
<organism evidence="8 9">
    <name type="scientific">Chelonoidis abingdonii</name>
    <name type="common">Abingdon island giant tortoise</name>
    <name type="synonym">Testudo abingdonii</name>
    <dbReference type="NCBI Taxonomy" id="106734"/>
    <lineage>
        <taxon>Eukaryota</taxon>
        <taxon>Metazoa</taxon>
        <taxon>Chordata</taxon>
        <taxon>Craniata</taxon>
        <taxon>Vertebrata</taxon>
        <taxon>Euteleostomi</taxon>
        <taxon>Archelosauria</taxon>
        <taxon>Testudinata</taxon>
        <taxon>Testudines</taxon>
        <taxon>Cryptodira</taxon>
        <taxon>Durocryptodira</taxon>
        <taxon>Testudinoidea</taxon>
        <taxon>Testudinidae</taxon>
        <taxon>Chelonoidis</taxon>
    </lineage>
</organism>
<feature type="domain" description="Pyrin" evidence="7">
    <location>
        <begin position="1"/>
        <end position="81"/>
    </location>
</feature>
<dbReference type="InterPro" id="IPR033516">
    <property type="entry name" value="CARD8/ASC/NALP1_CARD"/>
</dbReference>
<proteinExistence type="predicted"/>
<dbReference type="SUPFAM" id="SSF47986">
    <property type="entry name" value="DEATH domain"/>
    <property type="match status" value="2"/>
</dbReference>
<dbReference type="Pfam" id="PF00619">
    <property type="entry name" value="CARD"/>
    <property type="match status" value="1"/>
</dbReference>
<evidence type="ECO:0000256" key="1">
    <source>
        <dbReference type="ARBA" id="ARBA00004110"/>
    </source>
</evidence>
<evidence type="ECO:0000313" key="8">
    <source>
        <dbReference type="Ensembl" id="ENSCABP00000013753.1"/>
    </source>
</evidence>
<dbReference type="PROSITE" id="PS50824">
    <property type="entry name" value="DAPIN"/>
    <property type="match status" value="1"/>
</dbReference>
<evidence type="ECO:0000259" key="7">
    <source>
        <dbReference type="PROSITE" id="PS50824"/>
    </source>
</evidence>
<evidence type="ECO:0000256" key="4">
    <source>
        <dbReference type="ARBA" id="ARBA00022859"/>
    </source>
</evidence>
<protein>
    <recommendedName>
        <fullName evidence="7">Pyrin domain-containing protein</fullName>
    </recommendedName>
</protein>
<dbReference type="Gene3D" id="1.10.533.10">
    <property type="entry name" value="Death Domain, Fas"/>
    <property type="match status" value="2"/>
</dbReference>
<evidence type="ECO:0000313" key="9">
    <source>
        <dbReference type="Proteomes" id="UP000694404"/>
    </source>
</evidence>
<dbReference type="GO" id="GO:0045087">
    <property type="term" value="P:innate immune response"/>
    <property type="evidence" value="ECO:0007669"/>
    <property type="project" value="UniProtKB-KW"/>
</dbReference>
<evidence type="ECO:0000256" key="6">
    <source>
        <dbReference type="ARBA" id="ARBA00023233"/>
    </source>
</evidence>
<accession>A0A8C0GST7</accession>
<dbReference type="GO" id="GO:0042981">
    <property type="term" value="P:regulation of apoptotic process"/>
    <property type="evidence" value="ECO:0007669"/>
    <property type="project" value="InterPro"/>
</dbReference>
<reference evidence="8" key="2">
    <citation type="submission" date="2025-09" db="UniProtKB">
        <authorList>
            <consortium name="Ensembl"/>
        </authorList>
    </citation>
    <scope>IDENTIFICATION</scope>
</reference>
<evidence type="ECO:0000256" key="3">
    <source>
        <dbReference type="ARBA" id="ARBA00022588"/>
    </source>
</evidence>
<dbReference type="FunFam" id="1.10.533.10:FF:000013">
    <property type="entry name" value="Apoptosis-associated speck-like protein containing a CARD"/>
    <property type="match status" value="1"/>
</dbReference>